<dbReference type="PANTHER" id="PTHR35076:SF1">
    <property type="entry name" value="TUBULIN EPSILON AND DELTA COMPLEX PROTEIN 1"/>
    <property type="match status" value="1"/>
</dbReference>
<proteinExistence type="predicted"/>
<dbReference type="WBParaSite" id="ECPE_0000601001-mRNA-1">
    <property type="protein sequence ID" value="ECPE_0000601001-mRNA-1"/>
    <property type="gene ID" value="ECPE_0000601001"/>
</dbReference>
<evidence type="ECO:0000313" key="2">
    <source>
        <dbReference type="EMBL" id="VDP77127.1"/>
    </source>
</evidence>
<feature type="domain" description="Tubulin epsilon and delta complex protein 1" evidence="1">
    <location>
        <begin position="96"/>
        <end position="248"/>
    </location>
</feature>
<dbReference type="AlphaFoldDB" id="A0A183AGB2"/>
<dbReference type="Proteomes" id="UP000272942">
    <property type="component" value="Unassembled WGS sequence"/>
</dbReference>
<accession>A0A183AGB2</accession>
<sequence length="428" mass="49239">MAPALIKAKTCVEFFIKLLRCVDFSQYVAEDFRLAKFNDAKAYSPMLRLLFEMIYFFNYRCIDATCFNAYENFSQENIQIYILNELIRLGYSRLVNIPSMNSSRELLLASLWLFHHGSVLNEIETTVFGRLSNVFDPSHFPVSKMDTDSRLCQFNCLEDQEYNTSYVTHLGWSIGRLLVKLKQLHQSRLAVVNRSCGTHVDPKAPTDWNSSDEKLSERIRTIGTIIQHLELLLSWASVSSTFWRWSISLFDMGSDMLPEDQIVPCDSKNFESLVLSLDASLRFLYKTGEKFGITDAYPDRPLEDVNMDNFPLLVVNEINLLNSELLGTRTQNLLAITPIRVRYTTSSSKLTSTVSPVLPHKYLQARFELKTECFRLSSLVENAKGLCRKIRSDLAKDLQKWAVKHIPDTLFLYNPSTRPPKYAQTDPL</sequence>
<dbReference type="OrthoDB" id="9906141at2759"/>
<evidence type="ECO:0000313" key="3">
    <source>
        <dbReference type="Proteomes" id="UP000272942"/>
    </source>
</evidence>
<dbReference type="EMBL" id="UZAN01042922">
    <property type="protein sequence ID" value="VDP77127.1"/>
    <property type="molecule type" value="Genomic_DNA"/>
</dbReference>
<organism evidence="4">
    <name type="scientific">Echinostoma caproni</name>
    <dbReference type="NCBI Taxonomy" id="27848"/>
    <lineage>
        <taxon>Eukaryota</taxon>
        <taxon>Metazoa</taxon>
        <taxon>Spiralia</taxon>
        <taxon>Lophotrochozoa</taxon>
        <taxon>Platyhelminthes</taxon>
        <taxon>Trematoda</taxon>
        <taxon>Digenea</taxon>
        <taxon>Plagiorchiida</taxon>
        <taxon>Echinostomata</taxon>
        <taxon>Echinostomatoidea</taxon>
        <taxon>Echinostomatidae</taxon>
        <taxon>Echinostoma</taxon>
    </lineage>
</organism>
<gene>
    <name evidence="2" type="ORF">ECPE_LOCUS5997</name>
</gene>
<reference evidence="2 3" key="2">
    <citation type="submission" date="2018-11" db="EMBL/GenBank/DDBJ databases">
        <authorList>
            <consortium name="Pathogen Informatics"/>
        </authorList>
    </citation>
    <scope>NUCLEOTIDE SEQUENCE [LARGE SCALE GENOMIC DNA]</scope>
    <source>
        <strain evidence="2 3">Egypt</strain>
    </source>
</reference>
<name>A0A183AGB2_9TREM</name>
<dbReference type="InterPro" id="IPR043535">
    <property type="entry name" value="TEDC1"/>
</dbReference>
<dbReference type="InterPro" id="IPR027996">
    <property type="entry name" value="TEDC1_dom"/>
</dbReference>
<dbReference type="Pfam" id="PF14970">
    <property type="entry name" value="TEDC1"/>
    <property type="match status" value="1"/>
</dbReference>
<keyword evidence="3" id="KW-1185">Reference proteome</keyword>
<evidence type="ECO:0000313" key="4">
    <source>
        <dbReference type="WBParaSite" id="ECPE_0000601001-mRNA-1"/>
    </source>
</evidence>
<evidence type="ECO:0000259" key="1">
    <source>
        <dbReference type="Pfam" id="PF14970"/>
    </source>
</evidence>
<reference evidence="4" key="1">
    <citation type="submission" date="2016-06" db="UniProtKB">
        <authorList>
            <consortium name="WormBaseParasite"/>
        </authorList>
    </citation>
    <scope>IDENTIFICATION</scope>
</reference>
<dbReference type="PANTHER" id="PTHR35076">
    <property type="entry name" value="TUBULIN EPSILON AND DELTA COMPLEX PROTEIN 1"/>
    <property type="match status" value="1"/>
</dbReference>
<protein>
    <submittedName>
        <fullName evidence="4">DUF4509 domain-containing protein</fullName>
    </submittedName>
</protein>